<name>A0A8S1L312_9CILI</name>
<evidence type="ECO:0000313" key="2">
    <source>
        <dbReference type="Proteomes" id="UP000692954"/>
    </source>
</evidence>
<reference evidence="1" key="1">
    <citation type="submission" date="2021-01" db="EMBL/GenBank/DDBJ databases">
        <authorList>
            <consortium name="Genoscope - CEA"/>
            <person name="William W."/>
        </authorList>
    </citation>
    <scope>NUCLEOTIDE SEQUENCE</scope>
</reference>
<protein>
    <submittedName>
        <fullName evidence="1">Uncharacterized protein</fullName>
    </submittedName>
</protein>
<gene>
    <name evidence="1" type="ORF">PSON_ATCC_30995.1.T0160252</name>
</gene>
<comment type="caution">
    <text evidence="1">The sequence shown here is derived from an EMBL/GenBank/DDBJ whole genome shotgun (WGS) entry which is preliminary data.</text>
</comment>
<dbReference type="AlphaFoldDB" id="A0A8S1L312"/>
<sequence>MSRQYQNELSKSVNQDYILDQYKDSFRYQTIEPSEKYSKRHKISPIIRKQVQQTRQIPINLDVYLDSLTTAKSLMNQKVPTNVYQTLKNNSDEQKQMGIMDQFYSYRKQNIQRSIIKPSTIFRNKLPQENFEQNTENLLFSSSKQNQRIKSVPFKIYYQTQNDRIKQKTCKKEKILFVNKFRSITKVIGRFLLLYFRFALRICFDFQTQRAKIHNFNNLKKAFKIERKFNDQYFEKIQQWSTAAFKKIVFYMQKNYENKKNDELIDDNKILDQNQLWCLNYAKFLFQNIELITREGNIPKEIVQEVSKATLITKQTYKPLFLAKRIKFQNSPLSKSEYQLIASEFIFFNIIIKQLFDQANQLKYQSLKHNLDYKIKVIELASIIHSYFIKYFINMPQREDVRDQLIYQRKLYISSDKNQNLILIDTKDINQSENIVIGLKSEEYVKSLLKNNDICSKKLGKLFDKTIQNIYSQIEICDILE</sequence>
<organism evidence="1 2">
    <name type="scientific">Paramecium sonneborni</name>
    <dbReference type="NCBI Taxonomy" id="65129"/>
    <lineage>
        <taxon>Eukaryota</taxon>
        <taxon>Sar</taxon>
        <taxon>Alveolata</taxon>
        <taxon>Ciliophora</taxon>
        <taxon>Intramacronucleata</taxon>
        <taxon>Oligohymenophorea</taxon>
        <taxon>Peniculida</taxon>
        <taxon>Parameciidae</taxon>
        <taxon>Paramecium</taxon>
    </lineage>
</organism>
<evidence type="ECO:0000313" key="1">
    <source>
        <dbReference type="EMBL" id="CAD8062258.1"/>
    </source>
</evidence>
<dbReference type="OrthoDB" id="293852at2759"/>
<dbReference type="EMBL" id="CAJJDN010000016">
    <property type="protein sequence ID" value="CAD8062258.1"/>
    <property type="molecule type" value="Genomic_DNA"/>
</dbReference>
<keyword evidence="2" id="KW-1185">Reference proteome</keyword>
<proteinExistence type="predicted"/>
<dbReference type="Proteomes" id="UP000692954">
    <property type="component" value="Unassembled WGS sequence"/>
</dbReference>
<accession>A0A8S1L312</accession>